<accession>H1HQX0</accession>
<sequence length="220" mass="25040">MRRNLLQSLCLSIMTGTIVLSFLSCDNIYDDPSEGDPSQHKKDNTYTNINATEYTNWVYLNLKNGSQKTLLYDNTADIPVEWHFALHRYDCKTNGGAALETAYADLETFRRDAGNGTYARPSDASFKPDVADRIIIDMSGMMQGKVIYANTPKNKELGKWLDVNMSTMPPTYKPSEKVYLLLMKDKTIAAIRFTGFANPNKYNIKGYISFDYIYPVKFKD</sequence>
<dbReference type="EMBL" id="AGEK01000051">
    <property type="protein sequence ID" value="EHO65065.1"/>
    <property type="molecule type" value="Genomic_DNA"/>
</dbReference>
<reference evidence="1 2" key="1">
    <citation type="submission" date="2011-12" db="EMBL/GenBank/DDBJ databases">
        <title>The Genome Sequence of Prevotella maculosa OT 289.</title>
        <authorList>
            <consortium name="The Broad Institute Genome Sequencing Platform"/>
            <person name="Earl A."/>
            <person name="Ward D."/>
            <person name="Feldgarden M."/>
            <person name="Gevers D."/>
            <person name="Izard J."/>
            <person name="Blanton J.M."/>
            <person name="Mathney J."/>
            <person name="Tanner A.C."/>
            <person name="Dewhirst F.E."/>
            <person name="Young S.K."/>
            <person name="Zeng Q."/>
            <person name="Gargeya S."/>
            <person name="Fitzgerald M."/>
            <person name="Haas B."/>
            <person name="Abouelleil A."/>
            <person name="Alvarado L."/>
            <person name="Arachchi H.M."/>
            <person name="Berlin A."/>
            <person name="Chapman S.B."/>
            <person name="Gearin G."/>
            <person name="Goldberg J."/>
            <person name="Griggs A."/>
            <person name="Gujja S."/>
            <person name="Hansen M."/>
            <person name="Heiman D."/>
            <person name="Howarth C."/>
            <person name="Larimer J."/>
            <person name="Lui A."/>
            <person name="MacDonald P.J.P."/>
            <person name="McCowen C."/>
            <person name="Montmayeur A."/>
            <person name="Murphy C."/>
            <person name="Neiman D."/>
            <person name="Pearson M."/>
            <person name="Priest M."/>
            <person name="Roberts A."/>
            <person name="Saif S."/>
            <person name="Shea T."/>
            <person name="Sisk P."/>
            <person name="Stolte C."/>
            <person name="Sykes S."/>
            <person name="Wortman J."/>
            <person name="Nusbaum C."/>
            <person name="Birren B."/>
        </authorList>
    </citation>
    <scope>NUCLEOTIDE SEQUENCE [LARGE SCALE GENOMIC DNA]</scope>
    <source>
        <strain evidence="1 2">OT 289</strain>
    </source>
</reference>
<dbReference type="Pfam" id="PF14064">
    <property type="entry name" value="HmuY"/>
    <property type="match status" value="1"/>
</dbReference>
<dbReference type="Proteomes" id="UP000003167">
    <property type="component" value="Unassembled WGS sequence"/>
</dbReference>
<dbReference type="InterPro" id="IPR025921">
    <property type="entry name" value="HmuY"/>
</dbReference>
<evidence type="ECO:0000313" key="1">
    <source>
        <dbReference type="EMBL" id="EHO65065.1"/>
    </source>
</evidence>
<comment type="caution">
    <text evidence="1">The sequence shown here is derived from an EMBL/GenBank/DDBJ whole genome shotgun (WGS) entry which is preliminary data.</text>
</comment>
<evidence type="ECO:0000313" key="2">
    <source>
        <dbReference type="Proteomes" id="UP000003167"/>
    </source>
</evidence>
<protein>
    <recommendedName>
        <fullName evidence="3">HmuY protein</fullName>
    </recommendedName>
</protein>
<name>H1HQX0_9BACT</name>
<keyword evidence="2" id="KW-1185">Reference proteome</keyword>
<organism evidence="1 2">
    <name type="scientific">Segatella maculosa OT 289</name>
    <dbReference type="NCBI Taxonomy" id="999422"/>
    <lineage>
        <taxon>Bacteria</taxon>
        <taxon>Pseudomonadati</taxon>
        <taxon>Bacteroidota</taxon>
        <taxon>Bacteroidia</taxon>
        <taxon>Bacteroidales</taxon>
        <taxon>Prevotellaceae</taxon>
        <taxon>Segatella</taxon>
    </lineage>
</organism>
<evidence type="ECO:0008006" key="3">
    <source>
        <dbReference type="Google" id="ProtNLM"/>
    </source>
</evidence>
<dbReference type="RefSeq" id="WP_008566710.1">
    <property type="nucleotide sequence ID" value="NZ_JH594517.1"/>
</dbReference>
<dbReference type="STRING" id="999422.HMPREF9944_02564"/>
<gene>
    <name evidence="1" type="ORF">HMPREF9944_02564</name>
</gene>
<dbReference type="AlphaFoldDB" id="H1HQX0"/>
<dbReference type="CDD" id="cd12105">
    <property type="entry name" value="HmuY"/>
    <property type="match status" value="1"/>
</dbReference>
<dbReference type="PROSITE" id="PS51257">
    <property type="entry name" value="PROKAR_LIPOPROTEIN"/>
    <property type="match status" value="1"/>
</dbReference>
<dbReference type="PATRIC" id="fig|999422.3.peg.2690"/>
<dbReference type="HOGENOM" id="CLU_093834_0_0_10"/>
<proteinExistence type="predicted"/>